<keyword evidence="13 16" id="KW-0472">Membrane</keyword>
<evidence type="ECO:0000259" key="18">
    <source>
        <dbReference type="Pfam" id="PF02233"/>
    </source>
</evidence>
<feature type="transmembrane region" description="Helical" evidence="17">
    <location>
        <begin position="6"/>
        <end position="25"/>
    </location>
</feature>
<feature type="transmembrane region" description="Helical" evidence="17">
    <location>
        <begin position="151"/>
        <end position="172"/>
    </location>
</feature>
<evidence type="ECO:0000256" key="13">
    <source>
        <dbReference type="ARBA" id="ARBA00023136"/>
    </source>
</evidence>
<gene>
    <name evidence="19" type="ORF">SAMN05444358_101156</name>
</gene>
<dbReference type="FunFam" id="3.40.50.1220:FF:000002">
    <property type="entry name" value="NAD(P) transhydrogenase subunit beta"/>
    <property type="match status" value="1"/>
</dbReference>
<dbReference type="STRING" id="985054.SAMN05444358_101156"/>
<keyword evidence="10 16" id="KW-1278">Translocase</keyword>
<dbReference type="OrthoDB" id="9763786at2"/>
<dbReference type="InterPro" id="IPR034300">
    <property type="entry name" value="PNTB-like"/>
</dbReference>
<sequence length="483" mass="50383">MIGFTSAAYVVAAVLFILSLGGLSNQESAKRAVWYGIVGMALAVFATLVGPGSGLWLLSLLLIAGGGLIGQYVAQRVQMTEMPQLVAAMHSLVGLAAVFVGFNAHFEIGNVAQVMAIADSAKEADLSNLGAFAKLIAKKTAAELAILHVELYLGIFIGAITFTGSVVAYGKLAGKVTSVATKLPGGHALNAAAAGLSLICLFWYTSSGSLLPLFLMTLAALFIGYHLIMGIGGADMPVVVSMLNSYSGWAAAAIGFSLGNDLLIVVGALVGSSGAILSYIMCKAMNRHFVSVILGGFGGPQGEQMAVEGEQIAIEADGVAAALNDADSVIIIPGYGMAVAQAQQSVSELVRKLRAQGKNVRFAIHPVAGRLPGHMNVLLAEAKVPYDIVLEMDEINDDFPDTDVAIVIGSNDIVNPAAQEDPNSPIAGMPVLECWKAKQVFVSKRGQGTGYSGIENPLFFKENTRMFYGDAKASLDKLLPMID</sequence>
<dbReference type="Proteomes" id="UP000183400">
    <property type="component" value="Unassembled WGS sequence"/>
</dbReference>
<comment type="subunit">
    <text evidence="15">Complex of an alpha and a beta chain; in Rhodospirillum, the alpha chain seems to be made of two subunits.</text>
</comment>
<evidence type="ECO:0000256" key="8">
    <source>
        <dbReference type="ARBA" id="ARBA00022692"/>
    </source>
</evidence>
<dbReference type="GO" id="GO:0005886">
    <property type="term" value="C:plasma membrane"/>
    <property type="evidence" value="ECO:0007669"/>
    <property type="project" value="UniProtKB-SubCell"/>
</dbReference>
<keyword evidence="20" id="KW-1185">Reference proteome</keyword>
<evidence type="ECO:0000256" key="5">
    <source>
        <dbReference type="ARBA" id="ARBA00014581"/>
    </source>
</evidence>
<evidence type="ECO:0000256" key="14">
    <source>
        <dbReference type="ARBA" id="ARBA00048202"/>
    </source>
</evidence>
<reference evidence="20" key="1">
    <citation type="submission" date="2016-10" db="EMBL/GenBank/DDBJ databases">
        <authorList>
            <person name="Varghese N."/>
            <person name="Submissions S."/>
        </authorList>
    </citation>
    <scope>NUCLEOTIDE SEQUENCE [LARGE SCALE GENOMIC DNA]</scope>
    <source>
        <strain evidence="20">DSM 27839</strain>
    </source>
</reference>
<evidence type="ECO:0000256" key="12">
    <source>
        <dbReference type="ARBA" id="ARBA00023027"/>
    </source>
</evidence>
<evidence type="ECO:0000256" key="15">
    <source>
        <dbReference type="ARBA" id="ARBA00066047"/>
    </source>
</evidence>
<feature type="transmembrane region" description="Helical" evidence="17">
    <location>
        <begin position="210"/>
        <end position="231"/>
    </location>
</feature>
<feature type="transmembrane region" description="Helical" evidence="17">
    <location>
        <begin position="184"/>
        <end position="204"/>
    </location>
</feature>
<evidence type="ECO:0000256" key="2">
    <source>
        <dbReference type="ARBA" id="ARBA00004429"/>
    </source>
</evidence>
<keyword evidence="8 17" id="KW-0812">Transmembrane</keyword>
<dbReference type="GO" id="GO:0008750">
    <property type="term" value="F:proton-translocating NAD(P)+ transhydrogenase activity"/>
    <property type="evidence" value="ECO:0007669"/>
    <property type="project" value="UniProtKB-EC"/>
</dbReference>
<keyword evidence="7 16" id="KW-0997">Cell inner membrane</keyword>
<feature type="domain" description="NADP transhydrogenase beta-like" evidence="18">
    <location>
        <begin position="6"/>
        <end position="479"/>
    </location>
</feature>
<dbReference type="InterPro" id="IPR012136">
    <property type="entry name" value="NADH_DH_b"/>
</dbReference>
<evidence type="ECO:0000256" key="16">
    <source>
        <dbReference type="PIRNR" id="PIRNR000204"/>
    </source>
</evidence>
<dbReference type="SUPFAM" id="SSF52467">
    <property type="entry name" value="DHS-like NAD/FAD-binding domain"/>
    <property type="match status" value="1"/>
</dbReference>
<evidence type="ECO:0000313" key="20">
    <source>
        <dbReference type="Proteomes" id="UP000183400"/>
    </source>
</evidence>
<dbReference type="eggNOG" id="COG1282">
    <property type="taxonomic scope" value="Bacteria"/>
</dbReference>
<evidence type="ECO:0000256" key="4">
    <source>
        <dbReference type="ARBA" id="ARBA00012943"/>
    </source>
</evidence>
<dbReference type="EC" id="7.1.1.1" evidence="4 16"/>
<dbReference type="AlphaFoldDB" id="A0A1H2RH01"/>
<feature type="transmembrane region" description="Helical" evidence="17">
    <location>
        <begin position="32"/>
        <end position="49"/>
    </location>
</feature>
<feature type="transmembrane region" description="Helical" evidence="17">
    <location>
        <begin position="85"/>
        <end position="106"/>
    </location>
</feature>
<evidence type="ECO:0000256" key="7">
    <source>
        <dbReference type="ARBA" id="ARBA00022519"/>
    </source>
</evidence>
<comment type="catalytic activity">
    <reaction evidence="14 16">
        <text>NAD(+) + NADPH + H(+)(in) = NADH + NADP(+) + H(+)(out)</text>
        <dbReference type="Rhea" id="RHEA:47992"/>
        <dbReference type="ChEBI" id="CHEBI:15378"/>
        <dbReference type="ChEBI" id="CHEBI:57540"/>
        <dbReference type="ChEBI" id="CHEBI:57783"/>
        <dbReference type="ChEBI" id="CHEBI:57945"/>
        <dbReference type="ChEBI" id="CHEBI:58349"/>
        <dbReference type="EC" id="7.1.1.1"/>
    </reaction>
</comment>
<evidence type="ECO:0000313" key="19">
    <source>
        <dbReference type="EMBL" id="SDW18508.1"/>
    </source>
</evidence>
<name>A0A1H2RH01_9RHOB</name>
<dbReference type="RefSeq" id="WP_074733668.1">
    <property type="nucleotide sequence ID" value="NZ_FNNP01000001.1"/>
</dbReference>
<evidence type="ECO:0000256" key="17">
    <source>
        <dbReference type="SAM" id="Phobius"/>
    </source>
</evidence>
<keyword evidence="11 17" id="KW-1133">Transmembrane helix</keyword>
<comment type="function">
    <text evidence="1 16">The transhydrogenation between NADH and NADP is coupled to respiration and ATP hydrolysis and functions as a proton pump across the membrane.</text>
</comment>
<evidence type="ECO:0000256" key="1">
    <source>
        <dbReference type="ARBA" id="ARBA00003943"/>
    </source>
</evidence>
<keyword evidence="6 16" id="KW-1003">Cell membrane</keyword>
<evidence type="ECO:0000256" key="3">
    <source>
        <dbReference type="ARBA" id="ARBA00007919"/>
    </source>
</evidence>
<dbReference type="InterPro" id="IPR029035">
    <property type="entry name" value="DHS-like_NAD/FAD-binding_dom"/>
</dbReference>
<comment type="similarity">
    <text evidence="3 16">Belongs to the PNT beta subunit family.</text>
</comment>
<protein>
    <recommendedName>
        <fullName evidence="5 16">NAD(P) transhydrogenase subunit beta</fullName>
        <ecNumber evidence="4 16">7.1.1.1</ecNumber>
    </recommendedName>
    <alternativeName>
        <fullName evidence="16">Nicotinamide nucleotide transhydrogenase subunit beta</fullName>
    </alternativeName>
</protein>
<evidence type="ECO:0000256" key="9">
    <source>
        <dbReference type="ARBA" id="ARBA00022857"/>
    </source>
</evidence>
<comment type="subcellular location">
    <subcellularLocation>
        <location evidence="2">Cell inner membrane</location>
        <topology evidence="2">Multi-pass membrane protein</topology>
    </subcellularLocation>
</comment>
<keyword evidence="12 16" id="KW-0520">NAD</keyword>
<feature type="transmembrane region" description="Helical" evidence="17">
    <location>
        <begin position="262"/>
        <end position="282"/>
    </location>
</feature>
<keyword evidence="9 16" id="KW-0521">NADP</keyword>
<dbReference type="PIRSF" id="PIRSF000204">
    <property type="entry name" value="PNTB"/>
    <property type="match status" value="1"/>
</dbReference>
<accession>A0A1H2RH01</accession>
<evidence type="ECO:0000256" key="6">
    <source>
        <dbReference type="ARBA" id="ARBA00022475"/>
    </source>
</evidence>
<dbReference type="Pfam" id="PF02233">
    <property type="entry name" value="PNTB"/>
    <property type="match status" value="1"/>
</dbReference>
<proteinExistence type="inferred from homology"/>
<dbReference type="PANTHER" id="PTHR44758:SF1">
    <property type="entry name" value="NAD(P) TRANSHYDROGENASE SUBUNIT BETA"/>
    <property type="match status" value="1"/>
</dbReference>
<evidence type="ECO:0000256" key="10">
    <source>
        <dbReference type="ARBA" id="ARBA00022967"/>
    </source>
</evidence>
<dbReference type="GO" id="GO:0050661">
    <property type="term" value="F:NADP binding"/>
    <property type="evidence" value="ECO:0007669"/>
    <property type="project" value="InterPro"/>
</dbReference>
<evidence type="ECO:0000256" key="11">
    <source>
        <dbReference type="ARBA" id="ARBA00022989"/>
    </source>
</evidence>
<dbReference type="EMBL" id="FNNP01000001">
    <property type="protein sequence ID" value="SDW18508.1"/>
    <property type="molecule type" value="Genomic_DNA"/>
</dbReference>
<organism evidence="19 20">
    <name type="scientific">Ruegeria halocynthiae</name>
    <dbReference type="NCBI Taxonomy" id="985054"/>
    <lineage>
        <taxon>Bacteria</taxon>
        <taxon>Pseudomonadati</taxon>
        <taxon>Pseudomonadota</taxon>
        <taxon>Alphaproteobacteria</taxon>
        <taxon>Rhodobacterales</taxon>
        <taxon>Roseobacteraceae</taxon>
        <taxon>Ruegeria</taxon>
    </lineage>
</organism>
<dbReference type="Gene3D" id="3.40.50.1220">
    <property type="entry name" value="TPP-binding domain"/>
    <property type="match status" value="1"/>
</dbReference>
<dbReference type="PANTHER" id="PTHR44758">
    <property type="entry name" value="NAD(P) TRANSHYDROGENASE SUBUNIT BETA"/>
    <property type="match status" value="1"/>
</dbReference>